<evidence type="ECO:0000313" key="1">
    <source>
        <dbReference type="EMBL" id="GAA6269296.1"/>
    </source>
</evidence>
<sequence length="220" mass="25370">MDRTLISHRIGEVLNNISRLQSHVCAMDSLDIQRYPENYEAMSTEAALRAEKIACQLRNLLYASTSIPKMDYLAQVGEVHETDIRYEDGIMELSLPRLLPKKKMRQSDLFLLDPLHAALGHYARQNPLPRFRECVVCISHVYDHELPDWCLLDYDNLQQKKILDAIALYVMADDSGLLCDAYHTTELGARNGTMVYIMEKSRFSGWLSEREKQLKSISDF</sequence>
<accession>A0ABQ0AZ65</accession>
<dbReference type="RefSeq" id="WP_390470018.1">
    <property type="nucleotide sequence ID" value="NZ_BAABXL010000001.1"/>
</dbReference>
<reference evidence="1 2" key="1">
    <citation type="submission" date="2024-04" db="EMBL/GenBank/DDBJ databases">
        <title>Defined microbial consortia suppress multidrug-resistant proinflammatory Enterobacteriaceae via ecological control.</title>
        <authorList>
            <person name="Furuichi M."/>
            <person name="Kawaguchi T."/>
            <person name="Pust M."/>
            <person name="Yasuma K."/>
            <person name="Plichta D."/>
            <person name="Hasegawa N."/>
            <person name="Ohya T."/>
            <person name="Bhattarai S."/>
            <person name="Sasajima S."/>
            <person name="Aoto Y."/>
            <person name="Tuganbaev T."/>
            <person name="Yaginuma M."/>
            <person name="Ueda M."/>
            <person name="Okahashi N."/>
            <person name="Amafuji K."/>
            <person name="Kiridooshi Y."/>
            <person name="Sugita K."/>
            <person name="Strazar M."/>
            <person name="Skelly A."/>
            <person name="Suda W."/>
            <person name="Hattori M."/>
            <person name="Nakamoto N."/>
            <person name="Caballero S."/>
            <person name="Norman J."/>
            <person name="Olle B."/>
            <person name="Tanoue T."/>
            <person name="Arita M."/>
            <person name="Bucci V."/>
            <person name="Atarashi K."/>
            <person name="Xavier R."/>
            <person name="Honda K."/>
        </authorList>
    </citation>
    <scope>NUCLEOTIDE SEQUENCE [LARGE SCALE GENOMIC DNA]</scope>
    <source>
        <strain evidence="2">f13</strain>
    </source>
</reference>
<gene>
    <name evidence="1" type="ORF">F130042H8_23560</name>
</gene>
<protein>
    <submittedName>
        <fullName evidence="1">Uncharacterized protein</fullName>
    </submittedName>
</protein>
<keyword evidence="2" id="KW-1185">Reference proteome</keyword>
<organism evidence="1 2">
    <name type="scientific">Enterocloster alcoholdehydrogenati</name>
    <dbReference type="NCBI Taxonomy" id="2547410"/>
    <lineage>
        <taxon>Bacteria</taxon>
        <taxon>Bacillati</taxon>
        <taxon>Bacillota</taxon>
        <taxon>Clostridia</taxon>
        <taxon>Lachnospirales</taxon>
        <taxon>Lachnospiraceae</taxon>
        <taxon>Enterocloster</taxon>
    </lineage>
</organism>
<proteinExistence type="predicted"/>
<comment type="caution">
    <text evidence="1">The sequence shown here is derived from an EMBL/GenBank/DDBJ whole genome shotgun (WGS) entry which is preliminary data.</text>
</comment>
<dbReference type="EMBL" id="BAABXL010000001">
    <property type="protein sequence ID" value="GAA6269296.1"/>
    <property type="molecule type" value="Genomic_DNA"/>
</dbReference>
<name>A0ABQ0AZ65_9FIRM</name>
<dbReference type="Pfam" id="PF19595">
    <property type="entry name" value="DUF6100"/>
    <property type="match status" value="1"/>
</dbReference>
<evidence type="ECO:0000313" key="2">
    <source>
        <dbReference type="Proteomes" id="UP001600894"/>
    </source>
</evidence>
<dbReference type="Proteomes" id="UP001600894">
    <property type="component" value="Unassembled WGS sequence"/>
</dbReference>
<dbReference type="InterPro" id="IPR046082">
    <property type="entry name" value="DUF6100"/>
</dbReference>